<keyword evidence="3" id="KW-1185">Reference proteome</keyword>
<dbReference type="Gene3D" id="3.40.30.10">
    <property type="entry name" value="Glutaredoxin"/>
    <property type="match status" value="1"/>
</dbReference>
<evidence type="ECO:0000259" key="1">
    <source>
        <dbReference type="PROSITE" id="PS51352"/>
    </source>
</evidence>
<protein>
    <submittedName>
        <fullName evidence="2">Thioredoxin H-type, putative</fullName>
    </submittedName>
</protein>
<dbReference type="InterPro" id="IPR050620">
    <property type="entry name" value="Thioredoxin_H-type-like"/>
</dbReference>
<dbReference type="InterPro" id="IPR036249">
    <property type="entry name" value="Thioredoxin-like_sf"/>
</dbReference>
<name>B9S2D9_RICCO</name>
<dbReference type="OrthoDB" id="10263751at2759"/>
<dbReference type="OMA" id="KLHKYTQ"/>
<dbReference type="PROSITE" id="PS51352">
    <property type="entry name" value="THIOREDOXIN_2"/>
    <property type="match status" value="1"/>
</dbReference>
<dbReference type="InterPro" id="IPR013766">
    <property type="entry name" value="Thioredoxin_domain"/>
</dbReference>
<dbReference type="Pfam" id="PF00085">
    <property type="entry name" value="Thioredoxin"/>
    <property type="match status" value="1"/>
</dbReference>
<evidence type="ECO:0000313" key="2">
    <source>
        <dbReference type="EMBL" id="EEF42213.1"/>
    </source>
</evidence>
<dbReference type="PANTHER" id="PTHR10438:SF463">
    <property type="entry name" value="THIOREDOXIN"/>
    <property type="match status" value="1"/>
</dbReference>
<dbReference type="CDD" id="cd02947">
    <property type="entry name" value="TRX_family"/>
    <property type="match status" value="1"/>
</dbReference>
<dbReference type="AlphaFoldDB" id="B9S2D9"/>
<proteinExistence type="predicted"/>
<dbReference type="STRING" id="3988.B9S2D9"/>
<dbReference type="Proteomes" id="UP000008311">
    <property type="component" value="Unassembled WGS sequence"/>
</dbReference>
<reference evidence="3" key="1">
    <citation type="journal article" date="2010" name="Nat. Biotechnol.">
        <title>Draft genome sequence of the oilseed species Ricinus communis.</title>
        <authorList>
            <person name="Chan A.P."/>
            <person name="Crabtree J."/>
            <person name="Zhao Q."/>
            <person name="Lorenzi H."/>
            <person name="Orvis J."/>
            <person name="Puiu D."/>
            <person name="Melake-Berhan A."/>
            <person name="Jones K.M."/>
            <person name="Redman J."/>
            <person name="Chen G."/>
            <person name="Cahoon E.B."/>
            <person name="Gedil M."/>
            <person name="Stanke M."/>
            <person name="Haas B.J."/>
            <person name="Wortman J.R."/>
            <person name="Fraser-Liggett C.M."/>
            <person name="Ravel J."/>
            <person name="Rabinowicz P.D."/>
        </authorList>
    </citation>
    <scope>NUCLEOTIDE SEQUENCE [LARGE SCALE GENOMIC DNA]</scope>
    <source>
        <strain evidence="3">cv. Hale</strain>
    </source>
</reference>
<organism evidence="2 3">
    <name type="scientific">Ricinus communis</name>
    <name type="common">Castor bean</name>
    <dbReference type="NCBI Taxonomy" id="3988"/>
    <lineage>
        <taxon>Eukaryota</taxon>
        <taxon>Viridiplantae</taxon>
        <taxon>Streptophyta</taxon>
        <taxon>Embryophyta</taxon>
        <taxon>Tracheophyta</taxon>
        <taxon>Spermatophyta</taxon>
        <taxon>Magnoliopsida</taxon>
        <taxon>eudicotyledons</taxon>
        <taxon>Gunneridae</taxon>
        <taxon>Pentapetalae</taxon>
        <taxon>rosids</taxon>
        <taxon>fabids</taxon>
        <taxon>Malpighiales</taxon>
        <taxon>Euphorbiaceae</taxon>
        <taxon>Acalyphoideae</taxon>
        <taxon>Acalypheae</taxon>
        <taxon>Ricinus</taxon>
    </lineage>
</organism>
<dbReference type="eggNOG" id="KOG0907">
    <property type="taxonomic scope" value="Eukaryota"/>
</dbReference>
<sequence>MSLLRRAEKTTRMYTINYSNDFSDTKQSRVVEIHSTDQWRSFFDASKRNNKLLVVQFTATWCRPCRFMDPTVQEFAAKFTDVDFIKIDVDKLMKVADQFEATTLPAFVLIKKGKQVDKVVGAKRIDLHNKIEQQRI</sequence>
<feature type="domain" description="Thioredoxin" evidence="1">
    <location>
        <begin position="1"/>
        <end position="136"/>
    </location>
</feature>
<dbReference type="EMBL" id="EQ973849">
    <property type="protein sequence ID" value="EEF42213.1"/>
    <property type="molecule type" value="Genomic_DNA"/>
</dbReference>
<dbReference type="InParanoid" id="B9S2D9"/>
<dbReference type="KEGG" id="rcu:8287037"/>
<dbReference type="FunCoup" id="B9S2D9">
    <property type="interactions" value="171"/>
</dbReference>
<gene>
    <name evidence="2" type="ORF">RCOM_0698920</name>
</gene>
<evidence type="ECO:0000313" key="3">
    <source>
        <dbReference type="Proteomes" id="UP000008311"/>
    </source>
</evidence>
<dbReference type="PANTHER" id="PTHR10438">
    <property type="entry name" value="THIOREDOXIN"/>
    <property type="match status" value="1"/>
</dbReference>
<dbReference type="SUPFAM" id="SSF52833">
    <property type="entry name" value="Thioredoxin-like"/>
    <property type="match status" value="1"/>
</dbReference>
<accession>B9S2D9</accession>